<dbReference type="AlphaFoldDB" id="A0A7K0CLQ1"/>
<evidence type="ECO:0000313" key="3">
    <source>
        <dbReference type="Proteomes" id="UP000466345"/>
    </source>
</evidence>
<feature type="compositionally biased region" description="Basic and acidic residues" evidence="1">
    <location>
        <begin position="8"/>
        <end position="20"/>
    </location>
</feature>
<feature type="region of interest" description="Disordered" evidence="1">
    <location>
        <begin position="1"/>
        <end position="30"/>
    </location>
</feature>
<accession>A0A7K0CLQ1</accession>
<evidence type="ECO:0000256" key="1">
    <source>
        <dbReference type="SAM" id="MobiDB-lite"/>
    </source>
</evidence>
<dbReference type="Proteomes" id="UP000466345">
    <property type="component" value="Unassembled WGS sequence"/>
</dbReference>
<name>A0A7K0CLQ1_9ACTN</name>
<proteinExistence type="predicted"/>
<evidence type="ECO:0000313" key="2">
    <source>
        <dbReference type="EMBL" id="MQY14341.1"/>
    </source>
</evidence>
<dbReference type="EMBL" id="WEGJ01000020">
    <property type="protein sequence ID" value="MQY14341.1"/>
    <property type="molecule type" value="Genomic_DNA"/>
</dbReference>
<keyword evidence="3" id="KW-1185">Reference proteome</keyword>
<feature type="region of interest" description="Disordered" evidence="1">
    <location>
        <begin position="51"/>
        <end position="83"/>
    </location>
</feature>
<gene>
    <name evidence="2" type="ORF">SRB5_45050</name>
</gene>
<reference evidence="2 3" key="1">
    <citation type="submission" date="2019-10" db="EMBL/GenBank/DDBJ databases">
        <title>Streptomyces smaragdinus sp. nov. and Streptomyces fabii sp. nov., isolated from the gut of fungus growing-termite Macrotermes natalensis.</title>
        <authorList>
            <person name="Schwitalla J."/>
            <person name="Benndorf R."/>
            <person name="Martin K."/>
            <person name="De Beer W."/>
            <person name="Kaster A.-K."/>
            <person name="Vollmers J."/>
            <person name="Poulsen M."/>
            <person name="Beemelmanns C."/>
        </authorList>
    </citation>
    <scope>NUCLEOTIDE SEQUENCE [LARGE SCALE GENOMIC DNA]</scope>
    <source>
        <strain evidence="2 3">RB5</strain>
    </source>
</reference>
<comment type="caution">
    <text evidence="2">The sequence shown here is derived from an EMBL/GenBank/DDBJ whole genome shotgun (WGS) entry which is preliminary data.</text>
</comment>
<protein>
    <submittedName>
        <fullName evidence="2">Uncharacterized protein</fullName>
    </submittedName>
</protein>
<sequence>MGGSVGWEEMKRQVRERREAAGLPVRSATEKQAAMDRLMAEVRACRPAELPLTDAGRKSPGGGVDSRVVRSTSGCAAPPPRSD</sequence>
<organism evidence="2 3">
    <name type="scientific">Streptomyces smaragdinus</name>
    <dbReference type="NCBI Taxonomy" id="2585196"/>
    <lineage>
        <taxon>Bacteria</taxon>
        <taxon>Bacillati</taxon>
        <taxon>Actinomycetota</taxon>
        <taxon>Actinomycetes</taxon>
        <taxon>Kitasatosporales</taxon>
        <taxon>Streptomycetaceae</taxon>
        <taxon>Streptomyces</taxon>
    </lineage>
</organism>